<evidence type="ECO:0000313" key="1">
    <source>
        <dbReference type="EMBL" id="OSI20428.1"/>
    </source>
</evidence>
<comment type="caution">
    <text evidence="1">The sequence shown here is derived from an EMBL/GenBank/DDBJ whole genome shotgun (WGS) entry which is preliminary data.</text>
</comment>
<gene>
    <name evidence="1" type="ORF">BV912_07610</name>
</gene>
<dbReference type="Proteomes" id="UP000193303">
    <property type="component" value="Unassembled WGS sequence"/>
</dbReference>
<accession>A0A1X3DHK7</accession>
<dbReference type="AlphaFoldDB" id="A0A1X3DHK7"/>
<evidence type="ECO:0000313" key="2">
    <source>
        <dbReference type="Proteomes" id="UP000193303"/>
    </source>
</evidence>
<proteinExistence type="predicted"/>
<organism evidence="1 2">
    <name type="scientific">Neisseria dumasiana</name>
    <dbReference type="NCBI Taxonomy" id="1931275"/>
    <lineage>
        <taxon>Bacteria</taxon>
        <taxon>Pseudomonadati</taxon>
        <taxon>Pseudomonadota</taxon>
        <taxon>Betaproteobacteria</taxon>
        <taxon>Neisseriales</taxon>
        <taxon>Neisseriaceae</taxon>
        <taxon>Neisseria</taxon>
    </lineage>
</organism>
<dbReference type="EMBL" id="MTAB01000015">
    <property type="protein sequence ID" value="OSI20428.1"/>
    <property type="molecule type" value="Genomic_DNA"/>
</dbReference>
<protein>
    <submittedName>
        <fullName evidence="1">Uncharacterized protein</fullName>
    </submittedName>
</protein>
<sequence>MTTYNPPRPTRTIEIKRKAAEEFVATYRRCLPHDIDDEDLIDHLIKHAHAHENGYEIAKTLDNWERWDIEAETVSALDSFDYYVTRQLRTVEAEWIEENNIQPPFPVGTEVEYLHGTWKQGEITGICTHTPGCYLIKEAGQNDEECNRMRAVVKWENVKDIQK</sequence>
<reference evidence="2" key="1">
    <citation type="submission" date="2017-01" db="EMBL/GenBank/DDBJ databases">
        <authorList>
            <person name="Mah S.A."/>
            <person name="Swanson W.J."/>
            <person name="Moy G.W."/>
            <person name="Vacquier V.D."/>
        </authorList>
    </citation>
    <scope>NUCLEOTIDE SEQUENCE [LARGE SCALE GENOMIC DNA]</scope>
    <source>
        <strain evidence="2">124861</strain>
    </source>
</reference>
<dbReference type="RefSeq" id="WP_085359616.1">
    <property type="nucleotide sequence ID" value="NZ_MTAB01000015.1"/>
</dbReference>
<name>A0A1X3DHK7_9NEIS</name>
<dbReference type="OrthoDB" id="8456475at2"/>